<evidence type="ECO:0000256" key="1">
    <source>
        <dbReference type="SAM" id="Phobius"/>
    </source>
</evidence>
<feature type="transmembrane region" description="Helical" evidence="1">
    <location>
        <begin position="128"/>
        <end position="147"/>
    </location>
</feature>
<name>A0A7X9FSN4_9DELT</name>
<gene>
    <name evidence="2" type="ORF">GYA55_09605</name>
</gene>
<feature type="transmembrane region" description="Helical" evidence="1">
    <location>
        <begin position="50"/>
        <end position="69"/>
    </location>
</feature>
<dbReference type="EMBL" id="JAAZON010000431">
    <property type="protein sequence ID" value="NMC63406.1"/>
    <property type="molecule type" value="Genomic_DNA"/>
</dbReference>
<feature type="transmembrane region" description="Helical" evidence="1">
    <location>
        <begin position="343"/>
        <end position="368"/>
    </location>
</feature>
<evidence type="ECO:0000313" key="3">
    <source>
        <dbReference type="Proteomes" id="UP000524246"/>
    </source>
</evidence>
<keyword evidence="1" id="KW-1133">Transmembrane helix</keyword>
<proteinExistence type="predicted"/>
<evidence type="ECO:0008006" key="4">
    <source>
        <dbReference type="Google" id="ProtNLM"/>
    </source>
</evidence>
<comment type="caution">
    <text evidence="2">The sequence shown here is derived from an EMBL/GenBank/DDBJ whole genome shotgun (WGS) entry which is preliminary data.</text>
</comment>
<reference evidence="2 3" key="1">
    <citation type="journal article" date="2020" name="Biotechnol. Biofuels">
        <title>New insights from the biogas microbiome by comprehensive genome-resolved metagenomics of nearly 1600 species originating from multiple anaerobic digesters.</title>
        <authorList>
            <person name="Campanaro S."/>
            <person name="Treu L."/>
            <person name="Rodriguez-R L.M."/>
            <person name="Kovalovszki A."/>
            <person name="Ziels R.M."/>
            <person name="Maus I."/>
            <person name="Zhu X."/>
            <person name="Kougias P.G."/>
            <person name="Basile A."/>
            <person name="Luo G."/>
            <person name="Schluter A."/>
            <person name="Konstantinidis K.T."/>
            <person name="Angelidaki I."/>
        </authorList>
    </citation>
    <scope>NUCLEOTIDE SEQUENCE [LARGE SCALE GENOMIC DNA]</scope>
    <source>
        <strain evidence="2">AS27yjCOA_65</strain>
    </source>
</reference>
<dbReference type="AlphaFoldDB" id="A0A7X9FSN4"/>
<feature type="transmembrane region" description="Helical" evidence="1">
    <location>
        <begin position="291"/>
        <end position="310"/>
    </location>
</feature>
<feature type="non-terminal residue" evidence="2">
    <location>
        <position position="437"/>
    </location>
</feature>
<keyword evidence="1" id="KW-0472">Membrane</keyword>
<feature type="transmembrane region" description="Helical" evidence="1">
    <location>
        <begin position="167"/>
        <end position="191"/>
    </location>
</feature>
<feature type="transmembrane region" description="Helical" evidence="1">
    <location>
        <begin position="375"/>
        <end position="396"/>
    </location>
</feature>
<sequence length="437" mass="49272">MAGPQIWFVKNAEESKHLLLELFKWIALKAMQDSTFSSNKNKMRLFPKAFFINDLLLGFLACLIVTLYSKRFPDDAYIFGTYAKNIVSGNGYVFNIGEYVNGTTSVLFTLLLAGISAMSGLEPMQAILFLNALCLWIALSCLSRSLSYEGLIFSPFIVPLLILANDALLPGLGMESMLAMALTTVALLLYLKKRYETCAFAAALSVLARPDELLFVGILALHFLWRERRLFSLRAVIFFICPLVLWALFSLWYFGTLLPNTFSAKLAQTVSGRWGHGLIFLKGLRALGNSLWLPTIWLLAISVPLIFVWLRKQGRSMALVLMLSFAVSYLLAYGFLLNPPAYGWYYVPLVAPISVLFAISMESFILLFPNLLRRYVFILLLLAVLVRIGFVCERIYQQKPEAKIETYRIAAEWLNQNASQGDSVACVEIGAFGYYYR</sequence>
<feature type="transmembrane region" description="Helical" evidence="1">
    <location>
        <begin position="231"/>
        <end position="254"/>
    </location>
</feature>
<organism evidence="2 3">
    <name type="scientific">SAR324 cluster bacterium</name>
    <dbReference type="NCBI Taxonomy" id="2024889"/>
    <lineage>
        <taxon>Bacteria</taxon>
        <taxon>Deltaproteobacteria</taxon>
        <taxon>SAR324 cluster</taxon>
    </lineage>
</organism>
<accession>A0A7X9FSN4</accession>
<keyword evidence="1" id="KW-0812">Transmembrane</keyword>
<evidence type="ECO:0000313" key="2">
    <source>
        <dbReference type="EMBL" id="NMC63406.1"/>
    </source>
</evidence>
<feature type="transmembrane region" description="Helical" evidence="1">
    <location>
        <begin position="317"/>
        <end position="337"/>
    </location>
</feature>
<dbReference type="Proteomes" id="UP000524246">
    <property type="component" value="Unassembled WGS sequence"/>
</dbReference>
<feature type="transmembrane region" description="Helical" evidence="1">
    <location>
        <begin position="99"/>
        <end position="121"/>
    </location>
</feature>
<protein>
    <recommendedName>
        <fullName evidence="4">Glycosyltransferase RgtA/B/C/D-like domain-containing protein</fullName>
    </recommendedName>
</protein>